<dbReference type="Pfam" id="PF09331">
    <property type="entry name" value="DUF1985"/>
    <property type="match status" value="1"/>
</dbReference>
<evidence type="ECO:0000313" key="4">
    <source>
        <dbReference type="Proteomes" id="UP000028999"/>
    </source>
</evidence>
<protein>
    <submittedName>
        <fullName evidence="3">BnaA05g13280D protein</fullName>
    </submittedName>
</protein>
<name>A0A078F4G4_BRANA</name>
<keyword evidence="4" id="KW-1185">Reference proteome</keyword>
<feature type="region of interest" description="Disordered" evidence="1">
    <location>
        <begin position="247"/>
        <end position="282"/>
    </location>
</feature>
<dbReference type="AlphaFoldDB" id="A0A078F4G4"/>
<proteinExistence type="predicted"/>
<dbReference type="EMBL" id="LK031984">
    <property type="protein sequence ID" value="CDY08291.1"/>
    <property type="molecule type" value="Genomic_DNA"/>
</dbReference>
<dbReference type="PANTHER" id="PTHR48449:SF1">
    <property type="entry name" value="DUF1985 DOMAIN-CONTAINING PROTEIN"/>
    <property type="match status" value="1"/>
</dbReference>
<dbReference type="InterPro" id="IPR015410">
    <property type="entry name" value="DUF1985"/>
</dbReference>
<dbReference type="PANTHER" id="PTHR48449">
    <property type="entry name" value="DUF1985 DOMAIN-CONTAINING PROTEIN"/>
    <property type="match status" value="1"/>
</dbReference>
<feature type="region of interest" description="Disordered" evidence="1">
    <location>
        <begin position="464"/>
        <end position="489"/>
    </location>
</feature>
<evidence type="ECO:0000259" key="2">
    <source>
        <dbReference type="Pfam" id="PF09331"/>
    </source>
</evidence>
<dbReference type="Gramene" id="CDY08291">
    <property type="protein sequence ID" value="CDY08291"/>
    <property type="gene ID" value="GSBRNA2T00125629001"/>
</dbReference>
<dbReference type="Proteomes" id="UP000028999">
    <property type="component" value="Unassembled WGS sequence"/>
</dbReference>
<sequence length="489" mass="56024">MKESVGEDVWLELRESAVGVIIKLKEFSLYEFEDITGLNCDPFDTQEQWDLNELQALFPIIRNWPREKQLMVGLLCLLSIGIFGISSNSRIPLHCAKRVMDPAAFQRYPWGRVGFTSLVDSTKVLIYVGKRSYKLCGCVHALAIWIYESVPGLGEIYGHQIDGAEVPLLSWHGSRQRINFLNFCAQEKQQHQKVRVRHMILKPMEDRYPKWDEDEPPADLDNMIVDILNDQLNVKFWEVVPPSKYQKGKTHVSAPSVPDTVDESPSAKRKKEKQTAPEMAESHSDMPINNITIQKFLECVNNLNAKVETMDVSVAEKGKMMKKFLQMLATPKVQDDDDTCSNTMSLMVQTKKSSIDGLPIQRVVKKEKKNKKTMPVKEDVKPLKKVKTEKAFSIPELNDQSISTDDWENNLKWEKSVKCRQVLEALVSDVEPRRRRKQQLTKTQVWPFVGNPTVKRIITGVSKEPYDPLSKVDPDRKEKDESGFAYVST</sequence>
<evidence type="ECO:0000313" key="3">
    <source>
        <dbReference type="EMBL" id="CDY08291.1"/>
    </source>
</evidence>
<dbReference type="PaxDb" id="3708-A0A078F4G4"/>
<feature type="compositionally biased region" description="Basic and acidic residues" evidence="1">
    <location>
        <begin position="464"/>
        <end position="482"/>
    </location>
</feature>
<reference evidence="3 4" key="1">
    <citation type="journal article" date="2014" name="Science">
        <title>Plant genetics. Early allopolyploid evolution in the post-Neolithic Brassica napus oilseed genome.</title>
        <authorList>
            <person name="Chalhoub B."/>
            <person name="Denoeud F."/>
            <person name="Liu S."/>
            <person name="Parkin I.A."/>
            <person name="Tang H."/>
            <person name="Wang X."/>
            <person name="Chiquet J."/>
            <person name="Belcram H."/>
            <person name="Tong C."/>
            <person name="Samans B."/>
            <person name="Correa M."/>
            <person name="Da Silva C."/>
            <person name="Just J."/>
            <person name="Falentin C."/>
            <person name="Koh C.S."/>
            <person name="Le Clainche I."/>
            <person name="Bernard M."/>
            <person name="Bento P."/>
            <person name="Noel B."/>
            <person name="Labadie K."/>
            <person name="Alberti A."/>
            <person name="Charles M."/>
            <person name="Arnaud D."/>
            <person name="Guo H."/>
            <person name="Daviaud C."/>
            <person name="Alamery S."/>
            <person name="Jabbari K."/>
            <person name="Zhao M."/>
            <person name="Edger P.P."/>
            <person name="Chelaifa H."/>
            <person name="Tack D."/>
            <person name="Lassalle G."/>
            <person name="Mestiri I."/>
            <person name="Schnel N."/>
            <person name="Le Paslier M.C."/>
            <person name="Fan G."/>
            <person name="Renault V."/>
            <person name="Bayer P.E."/>
            <person name="Golicz A.A."/>
            <person name="Manoli S."/>
            <person name="Lee T.H."/>
            <person name="Thi V.H."/>
            <person name="Chalabi S."/>
            <person name="Hu Q."/>
            <person name="Fan C."/>
            <person name="Tollenaere R."/>
            <person name="Lu Y."/>
            <person name="Battail C."/>
            <person name="Shen J."/>
            <person name="Sidebottom C.H."/>
            <person name="Wang X."/>
            <person name="Canaguier A."/>
            <person name="Chauveau A."/>
            <person name="Berard A."/>
            <person name="Deniot G."/>
            <person name="Guan M."/>
            <person name="Liu Z."/>
            <person name="Sun F."/>
            <person name="Lim Y.P."/>
            <person name="Lyons E."/>
            <person name="Town C.D."/>
            <person name="Bancroft I."/>
            <person name="Wang X."/>
            <person name="Meng J."/>
            <person name="Ma J."/>
            <person name="Pires J.C."/>
            <person name="King G.J."/>
            <person name="Brunel D."/>
            <person name="Delourme R."/>
            <person name="Renard M."/>
            <person name="Aury J.M."/>
            <person name="Adams K.L."/>
            <person name="Batley J."/>
            <person name="Snowdon R.J."/>
            <person name="Tost J."/>
            <person name="Edwards D."/>
            <person name="Zhou Y."/>
            <person name="Hua W."/>
            <person name="Sharpe A.G."/>
            <person name="Paterson A.H."/>
            <person name="Guan C."/>
            <person name="Wincker P."/>
        </authorList>
    </citation>
    <scope>NUCLEOTIDE SEQUENCE [LARGE SCALE GENOMIC DNA]</scope>
    <source>
        <strain evidence="4">cv. Darmor-bzh</strain>
    </source>
</reference>
<evidence type="ECO:0000256" key="1">
    <source>
        <dbReference type="SAM" id="MobiDB-lite"/>
    </source>
</evidence>
<feature type="domain" description="DUF1985" evidence="2">
    <location>
        <begin position="43"/>
        <end position="120"/>
    </location>
</feature>
<gene>
    <name evidence="3" type="primary">BnaA05g13280D</name>
    <name evidence="3" type="ORF">GSBRNA2T00125629001</name>
</gene>
<organism evidence="3 4">
    <name type="scientific">Brassica napus</name>
    <name type="common">Rape</name>
    <dbReference type="NCBI Taxonomy" id="3708"/>
    <lineage>
        <taxon>Eukaryota</taxon>
        <taxon>Viridiplantae</taxon>
        <taxon>Streptophyta</taxon>
        <taxon>Embryophyta</taxon>
        <taxon>Tracheophyta</taxon>
        <taxon>Spermatophyta</taxon>
        <taxon>Magnoliopsida</taxon>
        <taxon>eudicotyledons</taxon>
        <taxon>Gunneridae</taxon>
        <taxon>Pentapetalae</taxon>
        <taxon>rosids</taxon>
        <taxon>malvids</taxon>
        <taxon>Brassicales</taxon>
        <taxon>Brassicaceae</taxon>
        <taxon>Brassiceae</taxon>
        <taxon>Brassica</taxon>
    </lineage>
</organism>
<accession>A0A078F4G4</accession>